<dbReference type="Proteomes" id="UP000054166">
    <property type="component" value="Unassembled WGS sequence"/>
</dbReference>
<dbReference type="AlphaFoldDB" id="A0A0C3G266"/>
<gene>
    <name evidence="2" type="ORF">PILCRDRAFT_818279</name>
</gene>
<organism evidence="2 3">
    <name type="scientific">Piloderma croceum (strain F 1598)</name>
    <dbReference type="NCBI Taxonomy" id="765440"/>
    <lineage>
        <taxon>Eukaryota</taxon>
        <taxon>Fungi</taxon>
        <taxon>Dikarya</taxon>
        <taxon>Basidiomycota</taxon>
        <taxon>Agaricomycotina</taxon>
        <taxon>Agaricomycetes</taxon>
        <taxon>Agaricomycetidae</taxon>
        <taxon>Atheliales</taxon>
        <taxon>Atheliaceae</taxon>
        <taxon>Piloderma</taxon>
    </lineage>
</organism>
<evidence type="ECO:0000313" key="2">
    <source>
        <dbReference type="EMBL" id="KIM84681.1"/>
    </source>
</evidence>
<proteinExistence type="predicted"/>
<reference evidence="2 3" key="1">
    <citation type="submission" date="2014-04" db="EMBL/GenBank/DDBJ databases">
        <authorList>
            <consortium name="DOE Joint Genome Institute"/>
            <person name="Kuo A."/>
            <person name="Tarkka M."/>
            <person name="Buscot F."/>
            <person name="Kohler A."/>
            <person name="Nagy L.G."/>
            <person name="Floudas D."/>
            <person name="Copeland A."/>
            <person name="Barry K.W."/>
            <person name="Cichocki N."/>
            <person name="Veneault-Fourrey C."/>
            <person name="LaButti K."/>
            <person name="Lindquist E.A."/>
            <person name="Lipzen A."/>
            <person name="Lundell T."/>
            <person name="Morin E."/>
            <person name="Murat C."/>
            <person name="Sun H."/>
            <person name="Tunlid A."/>
            <person name="Henrissat B."/>
            <person name="Grigoriev I.V."/>
            <person name="Hibbett D.S."/>
            <person name="Martin F."/>
            <person name="Nordberg H.P."/>
            <person name="Cantor M.N."/>
            <person name="Hua S.X."/>
        </authorList>
    </citation>
    <scope>NUCLEOTIDE SEQUENCE [LARGE SCALE GENOMIC DNA]</scope>
    <source>
        <strain evidence="2 3">F 1598</strain>
    </source>
</reference>
<feature type="region of interest" description="Disordered" evidence="1">
    <location>
        <begin position="1"/>
        <end position="51"/>
    </location>
</feature>
<keyword evidence="3" id="KW-1185">Reference proteome</keyword>
<evidence type="ECO:0000313" key="3">
    <source>
        <dbReference type="Proteomes" id="UP000054166"/>
    </source>
</evidence>
<feature type="compositionally biased region" description="Low complexity" evidence="1">
    <location>
        <begin position="409"/>
        <end position="429"/>
    </location>
</feature>
<feature type="compositionally biased region" description="Polar residues" evidence="1">
    <location>
        <begin position="348"/>
        <end position="357"/>
    </location>
</feature>
<sequence>MPPKPRAARKASIAKEASKTTVKQEKDVPKSSTKDAEMPPPPDPLPPAGILEPEINALSGCLKNAVVKTGQVYAFYADTRRLGIQKYAPYPPPELTASLGREVEKFDQLFDAVEAQLLRAITVLQRDLGRERKRLQDTEKAAVASRTRSKSLSRSPTSMKVPLPGPSSDAAPDSLANDQGSTQMSPPPTSGGSGTSSGPSGRRSTISLSSLHRPVFPHKLDLSSTTLRLTAEDASMFSSGPLASPVTLAPKSARPSTTEIDFMAVFETRDPNNRPVDIDLTLPDTEPPDGNTSSDVNMNVDASLGNSADKPIELDLDINMSDLFGDTADDGSTDPNASLFSPVAGSHELSSAAGQDQKSVKRENMGMEILDVLSAVGDADRHNDLFASFQNNRQPSGQSQLQSNTTSEGLSAPLGPSSSGNGSAPSPASILASFAAPQMNTNDHPTSPDAHNLPGGDASFDISSIDLAKVFSGEPGSVAEIEELLNSGGFGPTT</sequence>
<feature type="compositionally biased region" description="Pro residues" evidence="1">
    <location>
        <begin position="38"/>
        <end position="47"/>
    </location>
</feature>
<dbReference type="OrthoDB" id="3365514at2759"/>
<feature type="compositionally biased region" description="Low complexity" evidence="1">
    <location>
        <begin position="196"/>
        <end position="205"/>
    </location>
</feature>
<feature type="region of interest" description="Disordered" evidence="1">
    <location>
        <begin position="326"/>
        <end position="361"/>
    </location>
</feature>
<accession>A0A0C3G266</accession>
<dbReference type="EMBL" id="KN832987">
    <property type="protein sequence ID" value="KIM84681.1"/>
    <property type="molecule type" value="Genomic_DNA"/>
</dbReference>
<feature type="region of interest" description="Disordered" evidence="1">
    <location>
        <begin position="134"/>
        <end position="212"/>
    </location>
</feature>
<reference evidence="3" key="2">
    <citation type="submission" date="2015-01" db="EMBL/GenBank/DDBJ databases">
        <title>Evolutionary Origins and Diversification of the Mycorrhizal Mutualists.</title>
        <authorList>
            <consortium name="DOE Joint Genome Institute"/>
            <consortium name="Mycorrhizal Genomics Consortium"/>
            <person name="Kohler A."/>
            <person name="Kuo A."/>
            <person name="Nagy L.G."/>
            <person name="Floudas D."/>
            <person name="Copeland A."/>
            <person name="Barry K.W."/>
            <person name="Cichocki N."/>
            <person name="Veneault-Fourrey C."/>
            <person name="LaButti K."/>
            <person name="Lindquist E.A."/>
            <person name="Lipzen A."/>
            <person name="Lundell T."/>
            <person name="Morin E."/>
            <person name="Murat C."/>
            <person name="Riley R."/>
            <person name="Ohm R."/>
            <person name="Sun H."/>
            <person name="Tunlid A."/>
            <person name="Henrissat B."/>
            <person name="Grigoriev I.V."/>
            <person name="Hibbett D.S."/>
            <person name="Martin F."/>
        </authorList>
    </citation>
    <scope>NUCLEOTIDE SEQUENCE [LARGE SCALE GENOMIC DNA]</scope>
    <source>
        <strain evidence="3">F 1598</strain>
    </source>
</reference>
<dbReference type="HOGENOM" id="CLU_047740_0_0_1"/>
<name>A0A0C3G266_PILCF</name>
<dbReference type="InParanoid" id="A0A0C3G266"/>
<feature type="compositionally biased region" description="Polar residues" evidence="1">
    <location>
        <begin position="389"/>
        <end position="408"/>
    </location>
</feature>
<feature type="region of interest" description="Disordered" evidence="1">
    <location>
        <begin position="389"/>
        <end position="458"/>
    </location>
</feature>
<feature type="compositionally biased region" description="Basic and acidic residues" evidence="1">
    <location>
        <begin position="16"/>
        <end position="37"/>
    </location>
</feature>
<protein>
    <submittedName>
        <fullName evidence="2">Uncharacterized protein</fullName>
    </submittedName>
</protein>
<evidence type="ECO:0000256" key="1">
    <source>
        <dbReference type="SAM" id="MobiDB-lite"/>
    </source>
</evidence>